<dbReference type="RefSeq" id="WP_011946773.1">
    <property type="nucleotide sequence ID" value="NZ_BAZA01000009.1"/>
</dbReference>
<proteinExistence type="inferred from homology"/>
<feature type="transmembrane region" description="Helical" evidence="11">
    <location>
        <begin position="234"/>
        <end position="259"/>
    </location>
</feature>
<dbReference type="Gene3D" id="3.30.1360.100">
    <property type="entry name" value="General secretion pathway protein M, EpsM"/>
    <property type="match status" value="1"/>
</dbReference>
<evidence type="ECO:0000256" key="5">
    <source>
        <dbReference type="ARBA" id="ARBA00022519"/>
    </source>
</evidence>
<evidence type="ECO:0000256" key="9">
    <source>
        <dbReference type="ARBA" id="ARBA00023136"/>
    </source>
</evidence>
<dbReference type="NCBIfam" id="TIGR01709">
    <property type="entry name" value="typeII_sec_gspL"/>
    <property type="match status" value="1"/>
</dbReference>
<comment type="subcellular location">
    <subcellularLocation>
        <location evidence="1">Cell inner membrane</location>
        <topology evidence="1">Single-pass membrane protein</topology>
    </subcellularLocation>
</comment>
<name>A0A378K954_LEGPN</name>
<dbReference type="PIRSF" id="PIRSF015761">
    <property type="entry name" value="Protein_L"/>
    <property type="match status" value="1"/>
</dbReference>
<evidence type="ECO:0000313" key="14">
    <source>
        <dbReference type="EMBL" id="MCZ4719302.1"/>
    </source>
</evidence>
<reference evidence="15 16" key="1">
    <citation type="submission" date="2018-06" db="EMBL/GenBank/DDBJ databases">
        <authorList>
            <consortium name="Pathogen Informatics"/>
            <person name="Doyle S."/>
        </authorList>
    </citation>
    <scope>NUCLEOTIDE SEQUENCE [LARGE SCALE GENOMIC DNA]</scope>
    <source>
        <strain evidence="15 16">NCTC12000</strain>
    </source>
</reference>
<accession>A0A378K954</accession>
<dbReference type="InterPro" id="IPR024230">
    <property type="entry name" value="GspL_cyto_dom"/>
</dbReference>
<protein>
    <recommendedName>
        <fullName evidence="10">Type II secretion system protein L</fullName>
        <shortName evidence="10">T2SS protein L</shortName>
    </recommendedName>
</protein>
<evidence type="ECO:0000256" key="8">
    <source>
        <dbReference type="ARBA" id="ARBA00022989"/>
    </source>
</evidence>
<keyword evidence="9 11" id="KW-0472">Membrane</keyword>
<reference evidence="14" key="2">
    <citation type="submission" date="2022-12" db="EMBL/GenBank/DDBJ databases">
        <title>Comparative genomics of Legionella pneumophila isolates from the West Bank and Germany support molecular epidemiology of Legionnaires disease.</title>
        <authorList>
            <person name="Zayed A.R."/>
            <person name="Bitar D.M."/>
            <person name="Steinert M."/>
            <person name="Lueck C."/>
            <person name="Brettar I."/>
            <person name="Hoefle M.G."/>
            <person name="Bunk B."/>
        </authorList>
    </citation>
    <scope>NUCLEOTIDE SEQUENCE</scope>
    <source>
        <strain evidence="14">H23</strain>
    </source>
</reference>
<keyword evidence="7 10" id="KW-0653">Protein transport</keyword>
<dbReference type="SUPFAM" id="SSF53067">
    <property type="entry name" value="Actin-like ATPase domain"/>
    <property type="match status" value="1"/>
</dbReference>
<feature type="domain" description="GspL cytoplasmic actin-ATPase-like" evidence="12">
    <location>
        <begin position="47"/>
        <end position="220"/>
    </location>
</feature>
<evidence type="ECO:0000256" key="6">
    <source>
        <dbReference type="ARBA" id="ARBA00022692"/>
    </source>
</evidence>
<dbReference type="GO" id="GO:0005886">
    <property type="term" value="C:plasma membrane"/>
    <property type="evidence" value="ECO:0007669"/>
    <property type="project" value="UniProtKB-SubCell"/>
</dbReference>
<feature type="domain" description="GspL periplasmic" evidence="13">
    <location>
        <begin position="237"/>
        <end position="378"/>
    </location>
</feature>
<dbReference type="GO" id="GO:0015628">
    <property type="term" value="P:protein secretion by the type II secretion system"/>
    <property type="evidence" value="ECO:0007669"/>
    <property type="project" value="InterPro"/>
</dbReference>
<evidence type="ECO:0000259" key="12">
    <source>
        <dbReference type="Pfam" id="PF05134"/>
    </source>
</evidence>
<keyword evidence="6 11" id="KW-0812">Transmembrane</keyword>
<keyword evidence="3 10" id="KW-0813">Transport</keyword>
<dbReference type="GO" id="GO:0015627">
    <property type="term" value="C:type II protein secretion system complex"/>
    <property type="evidence" value="ECO:0007669"/>
    <property type="project" value="InterPro"/>
</dbReference>
<dbReference type="Pfam" id="PF05134">
    <property type="entry name" value="T2SSL"/>
    <property type="match status" value="1"/>
</dbReference>
<dbReference type="Proteomes" id="UP000254631">
    <property type="component" value="Unassembled WGS sequence"/>
</dbReference>
<evidence type="ECO:0000256" key="4">
    <source>
        <dbReference type="ARBA" id="ARBA00022475"/>
    </source>
</evidence>
<comment type="similarity">
    <text evidence="2 10">Belongs to the GSP L family.</text>
</comment>
<comment type="function">
    <text evidence="10">Inner membrane component of the type II secretion system required for the energy-dependent secretion of extracellular factors such as proteases and toxins from the periplasm.</text>
</comment>
<gene>
    <name evidence="14" type="primary">lspL</name>
    <name evidence="14" type="synonym">gspL</name>
    <name evidence="15" type="ORF">NCTC12000_02015</name>
    <name evidence="14" type="ORF">O6C86_08740</name>
</gene>
<keyword evidence="5" id="KW-0997">Cell inner membrane</keyword>
<dbReference type="Gene3D" id="3.30.420.380">
    <property type="match status" value="1"/>
</dbReference>
<evidence type="ECO:0000256" key="1">
    <source>
        <dbReference type="ARBA" id="ARBA00004377"/>
    </source>
</evidence>
<evidence type="ECO:0000256" key="2">
    <source>
        <dbReference type="ARBA" id="ARBA00005318"/>
    </source>
</evidence>
<dbReference type="EMBL" id="JAPXIC010000052">
    <property type="protein sequence ID" value="MCZ4719302.1"/>
    <property type="molecule type" value="Genomic_DNA"/>
</dbReference>
<sequence>MDKCFIFSKHLDDNGCVCLKISDLGELIAPPEFRNFSQIKDLQKESSTIIVETCTRAILLGLALPWLPERKARIAIPYALEDKVTQPVEELHFAFDKFYYQNNQYLVVVIDKQRMRKLIQVFDEHGIEFDAVTLDWFALASQELIISETELLINNEDFKGVLSGDLAQTYLKNHPHNPAHLFQDSKIPVASPASQNEEHSYTWISKRLIKSRPLNLCQGEIQHGKTTDWVKKGYLLVGGLCGFWLISILFVNWLSLHWLNRQIDEIDQQTAVIYREFFPDAKQVISPKFRISQLLGGSTAENQTRFWFILNQLSKAIKDSGITVEQLRYQNKTISITLVSSDFESLQKIENKLKQSQLKVKQTQASTKDQQVVATLELT</sequence>
<evidence type="ECO:0000256" key="10">
    <source>
        <dbReference type="PIRNR" id="PIRNR015761"/>
    </source>
</evidence>
<evidence type="ECO:0000313" key="15">
    <source>
        <dbReference type="EMBL" id="STX80011.1"/>
    </source>
</evidence>
<dbReference type="Proteomes" id="UP001071279">
    <property type="component" value="Unassembled WGS sequence"/>
</dbReference>
<organism evidence="15 16">
    <name type="scientific">Legionella pneumophila</name>
    <dbReference type="NCBI Taxonomy" id="446"/>
    <lineage>
        <taxon>Bacteria</taxon>
        <taxon>Pseudomonadati</taxon>
        <taxon>Pseudomonadota</taxon>
        <taxon>Gammaproteobacteria</taxon>
        <taxon>Legionellales</taxon>
        <taxon>Legionellaceae</taxon>
        <taxon>Legionella</taxon>
    </lineage>
</organism>
<dbReference type="AlphaFoldDB" id="A0A378K954"/>
<keyword evidence="8 11" id="KW-1133">Transmembrane helix</keyword>
<dbReference type="OMA" id="ITLDWFA"/>
<dbReference type="InterPro" id="IPR025691">
    <property type="entry name" value="GspL_pp_dom"/>
</dbReference>
<evidence type="ECO:0000259" key="13">
    <source>
        <dbReference type="Pfam" id="PF12693"/>
    </source>
</evidence>
<dbReference type="Pfam" id="PF12693">
    <property type="entry name" value="GspL_C"/>
    <property type="match status" value="1"/>
</dbReference>
<evidence type="ECO:0000313" key="16">
    <source>
        <dbReference type="Proteomes" id="UP000254631"/>
    </source>
</evidence>
<evidence type="ECO:0000256" key="11">
    <source>
        <dbReference type="SAM" id="Phobius"/>
    </source>
</evidence>
<dbReference type="EMBL" id="UGOL01000001">
    <property type="protein sequence ID" value="STX80011.1"/>
    <property type="molecule type" value="Genomic_DNA"/>
</dbReference>
<dbReference type="InterPro" id="IPR007812">
    <property type="entry name" value="T2SS_protein-GspL"/>
</dbReference>
<dbReference type="CDD" id="cd24017">
    <property type="entry name" value="ASKHA_T2SSL_N"/>
    <property type="match status" value="1"/>
</dbReference>
<evidence type="ECO:0000256" key="3">
    <source>
        <dbReference type="ARBA" id="ARBA00022448"/>
    </source>
</evidence>
<dbReference type="GO" id="GO:0009276">
    <property type="term" value="C:Gram-negative-bacterium-type cell wall"/>
    <property type="evidence" value="ECO:0007669"/>
    <property type="project" value="InterPro"/>
</dbReference>
<evidence type="ECO:0000256" key="7">
    <source>
        <dbReference type="ARBA" id="ARBA00022927"/>
    </source>
</evidence>
<keyword evidence="4" id="KW-1003">Cell membrane</keyword>
<dbReference type="InterPro" id="IPR043129">
    <property type="entry name" value="ATPase_NBD"/>
</dbReference>